<dbReference type="PANTHER" id="PTHR33576">
    <property type="entry name" value="CARBOHYDRATE BINDING DOMAIN-CONTAINING PROTEIN-RELATED"/>
    <property type="match status" value="1"/>
</dbReference>
<gene>
    <name evidence="2" type="ORF">RB653_006827</name>
</gene>
<reference evidence="2 3" key="1">
    <citation type="submission" date="2023-11" db="EMBL/GenBank/DDBJ databases">
        <title>Dfirmibasis_genome.</title>
        <authorList>
            <person name="Edelbroek B."/>
            <person name="Kjellin J."/>
            <person name="Jerlstrom-Hultqvist J."/>
            <person name="Soderbom F."/>
        </authorList>
    </citation>
    <scope>NUCLEOTIDE SEQUENCE [LARGE SCALE GENOMIC DNA]</scope>
    <source>
        <strain evidence="2 3">TNS-C-14</strain>
    </source>
</reference>
<evidence type="ECO:0000313" key="3">
    <source>
        <dbReference type="Proteomes" id="UP001344447"/>
    </source>
</evidence>
<evidence type="ECO:0000313" key="2">
    <source>
        <dbReference type="EMBL" id="KAK5575694.1"/>
    </source>
</evidence>
<dbReference type="PANTHER" id="PTHR33576:SF6">
    <property type="match status" value="1"/>
</dbReference>
<name>A0AAN7TMP8_9MYCE</name>
<keyword evidence="3" id="KW-1185">Reference proteome</keyword>
<comment type="caution">
    <text evidence="2">The sequence shown here is derived from an EMBL/GenBank/DDBJ whole genome shotgun (WGS) entry which is preliminary data.</text>
</comment>
<proteinExistence type="predicted"/>
<dbReference type="Proteomes" id="UP001344447">
    <property type="component" value="Unassembled WGS sequence"/>
</dbReference>
<accession>A0AAN7TMP8</accession>
<feature type="chain" id="PRO_5042818168" evidence="1">
    <location>
        <begin position="20"/>
        <end position="237"/>
    </location>
</feature>
<dbReference type="Pfam" id="PF11912">
    <property type="entry name" value="CfaA_B_C"/>
    <property type="match status" value="1"/>
</dbReference>
<organism evidence="2 3">
    <name type="scientific">Dictyostelium firmibasis</name>
    <dbReference type="NCBI Taxonomy" id="79012"/>
    <lineage>
        <taxon>Eukaryota</taxon>
        <taxon>Amoebozoa</taxon>
        <taxon>Evosea</taxon>
        <taxon>Eumycetozoa</taxon>
        <taxon>Dictyostelia</taxon>
        <taxon>Dictyosteliales</taxon>
        <taxon>Dictyosteliaceae</taxon>
        <taxon>Dictyostelium</taxon>
    </lineage>
</organism>
<dbReference type="EMBL" id="JAVFKY010000005">
    <property type="protein sequence ID" value="KAK5575694.1"/>
    <property type="molecule type" value="Genomic_DNA"/>
</dbReference>
<feature type="signal peptide" evidence="1">
    <location>
        <begin position="1"/>
        <end position="19"/>
    </location>
</feature>
<sequence length="237" mass="26475">MKIILSLIVFALSIASVLSSSYVNFIPYEKGSNCKGGNSNIRGVGYTVPVESCITFDFFRNWKFSLSSDSTTVKYSYFSNGTNPQLECSEPLGDAVSVSNGECIESLGEHYFDGYFVPKKANSYLVTISDEPMYSEFSWVNSFSHGDGCSNKDIVFASFATNYTAIDTEDQEVVFCSQYKQTYFRYCSVYNGMPYCTNEIFNYVCLTEQPFLDSSSDEENLGNPLGFYKTSTCIGDL</sequence>
<dbReference type="AlphaFoldDB" id="A0AAN7TMP8"/>
<protein>
    <submittedName>
        <fullName evidence="2">Uncharacterized protein</fullName>
    </submittedName>
</protein>
<evidence type="ECO:0000256" key="1">
    <source>
        <dbReference type="SAM" id="SignalP"/>
    </source>
</evidence>
<dbReference type="InterPro" id="IPR021837">
    <property type="entry name" value="CfaA/B/C"/>
</dbReference>
<keyword evidence="1" id="KW-0732">Signal</keyword>